<evidence type="ECO:0000256" key="1">
    <source>
        <dbReference type="SAM" id="MobiDB-lite"/>
    </source>
</evidence>
<feature type="region of interest" description="Disordered" evidence="1">
    <location>
        <begin position="203"/>
        <end position="287"/>
    </location>
</feature>
<feature type="region of interest" description="Disordered" evidence="1">
    <location>
        <begin position="915"/>
        <end position="935"/>
    </location>
</feature>
<keyword evidence="3" id="KW-1185">Reference proteome</keyword>
<feature type="compositionally biased region" description="Low complexity" evidence="1">
    <location>
        <begin position="1686"/>
        <end position="1701"/>
    </location>
</feature>
<accession>A0A8J6L4M9</accession>
<feature type="compositionally biased region" description="Basic and acidic residues" evidence="1">
    <location>
        <begin position="272"/>
        <end position="281"/>
    </location>
</feature>
<dbReference type="Proteomes" id="UP000719412">
    <property type="component" value="Unassembled WGS sequence"/>
</dbReference>
<feature type="region of interest" description="Disordered" evidence="1">
    <location>
        <begin position="957"/>
        <end position="1000"/>
    </location>
</feature>
<reference evidence="2" key="2">
    <citation type="submission" date="2021-08" db="EMBL/GenBank/DDBJ databases">
        <authorList>
            <person name="Eriksson T."/>
        </authorList>
    </citation>
    <scope>NUCLEOTIDE SEQUENCE</scope>
    <source>
        <strain evidence="2">Stoneville</strain>
        <tissue evidence="2">Whole head</tissue>
    </source>
</reference>
<proteinExistence type="predicted"/>
<feature type="compositionally biased region" description="Polar residues" evidence="1">
    <location>
        <begin position="1651"/>
        <end position="1671"/>
    </location>
</feature>
<feature type="region of interest" description="Disordered" evidence="1">
    <location>
        <begin position="1441"/>
        <end position="1510"/>
    </location>
</feature>
<feature type="region of interest" description="Disordered" evidence="1">
    <location>
        <begin position="790"/>
        <end position="811"/>
    </location>
</feature>
<name>A0A8J6L4M9_TENMO</name>
<feature type="region of interest" description="Disordered" evidence="1">
    <location>
        <begin position="1567"/>
        <end position="1716"/>
    </location>
</feature>
<organism evidence="2 3">
    <name type="scientific">Tenebrio molitor</name>
    <name type="common">Yellow mealworm beetle</name>
    <dbReference type="NCBI Taxonomy" id="7067"/>
    <lineage>
        <taxon>Eukaryota</taxon>
        <taxon>Metazoa</taxon>
        <taxon>Ecdysozoa</taxon>
        <taxon>Arthropoda</taxon>
        <taxon>Hexapoda</taxon>
        <taxon>Insecta</taxon>
        <taxon>Pterygota</taxon>
        <taxon>Neoptera</taxon>
        <taxon>Endopterygota</taxon>
        <taxon>Coleoptera</taxon>
        <taxon>Polyphaga</taxon>
        <taxon>Cucujiformia</taxon>
        <taxon>Tenebrionidae</taxon>
        <taxon>Tenebrio</taxon>
    </lineage>
</organism>
<dbReference type="EMBL" id="JABDTM020027006">
    <property type="protein sequence ID" value="KAH0811149.1"/>
    <property type="molecule type" value="Genomic_DNA"/>
</dbReference>
<gene>
    <name evidence="2" type="ORF">GEV33_011642</name>
</gene>
<feature type="compositionally biased region" description="Basic and acidic residues" evidence="1">
    <location>
        <begin position="1369"/>
        <end position="1378"/>
    </location>
</feature>
<feature type="compositionally biased region" description="Polar residues" evidence="1">
    <location>
        <begin position="915"/>
        <end position="925"/>
    </location>
</feature>
<reference evidence="2" key="1">
    <citation type="journal article" date="2020" name="J Insects Food Feed">
        <title>The yellow mealworm (Tenebrio molitor) genome: a resource for the emerging insects as food and feed industry.</title>
        <authorList>
            <person name="Eriksson T."/>
            <person name="Andere A."/>
            <person name="Kelstrup H."/>
            <person name="Emery V."/>
            <person name="Picard C."/>
        </authorList>
    </citation>
    <scope>NUCLEOTIDE SEQUENCE</scope>
    <source>
        <strain evidence="2">Stoneville</strain>
        <tissue evidence="2">Whole head</tissue>
    </source>
</reference>
<evidence type="ECO:0008006" key="4">
    <source>
        <dbReference type="Google" id="ProtNLM"/>
    </source>
</evidence>
<feature type="compositionally biased region" description="Polar residues" evidence="1">
    <location>
        <begin position="340"/>
        <end position="355"/>
    </location>
</feature>
<feature type="region of interest" description="Disordered" evidence="1">
    <location>
        <begin position="555"/>
        <end position="656"/>
    </location>
</feature>
<comment type="caution">
    <text evidence="2">The sequence shown here is derived from an EMBL/GenBank/DDBJ whole genome shotgun (WGS) entry which is preliminary data.</text>
</comment>
<feature type="compositionally biased region" description="Low complexity" evidence="1">
    <location>
        <begin position="390"/>
        <end position="401"/>
    </location>
</feature>
<feature type="compositionally biased region" description="Polar residues" evidence="1">
    <location>
        <begin position="622"/>
        <end position="641"/>
    </location>
</feature>
<evidence type="ECO:0000313" key="2">
    <source>
        <dbReference type="EMBL" id="KAH0811149.1"/>
    </source>
</evidence>
<feature type="compositionally biased region" description="Low complexity" evidence="1">
    <location>
        <begin position="447"/>
        <end position="458"/>
    </location>
</feature>
<feature type="compositionally biased region" description="Basic residues" evidence="1">
    <location>
        <begin position="207"/>
        <end position="222"/>
    </location>
</feature>
<feature type="compositionally biased region" description="Low complexity" evidence="1">
    <location>
        <begin position="411"/>
        <end position="430"/>
    </location>
</feature>
<feature type="compositionally biased region" description="Polar residues" evidence="1">
    <location>
        <begin position="1570"/>
        <end position="1590"/>
    </location>
</feature>
<feature type="region of interest" description="Disordered" evidence="1">
    <location>
        <begin position="370"/>
        <end position="458"/>
    </location>
</feature>
<feature type="compositionally biased region" description="Low complexity" evidence="1">
    <location>
        <begin position="260"/>
        <end position="270"/>
    </location>
</feature>
<feature type="compositionally biased region" description="Basic and acidic residues" evidence="1">
    <location>
        <begin position="329"/>
        <end position="339"/>
    </location>
</feature>
<protein>
    <recommendedName>
        <fullName evidence="4">WASP family protein member</fullName>
    </recommendedName>
</protein>
<feature type="compositionally biased region" description="Basic and acidic residues" evidence="1">
    <location>
        <begin position="566"/>
        <end position="583"/>
    </location>
</feature>
<feature type="compositionally biased region" description="Polar residues" evidence="1">
    <location>
        <begin position="244"/>
        <end position="257"/>
    </location>
</feature>
<feature type="region of interest" description="Disordered" evidence="1">
    <location>
        <begin position="326"/>
        <end position="355"/>
    </location>
</feature>
<feature type="compositionally biased region" description="Polar residues" evidence="1">
    <location>
        <begin position="1387"/>
        <end position="1400"/>
    </location>
</feature>
<sequence>MRAEEKSESDICTFAVLKQHYAAKCNPDTNLFTAETRPRALQALYEAATKTPVHLMRQLDRWRRDGHRSSRFFLCTPVLGNKRRKIRNKVDIDIETRMPASVRELRRWTSSEALGDITVTPDCPNRIAPNVTLTDGEVTDATAVSDDEGIDHKLPSPEEQLQVVALKFPAEIVAVDVSGRSFDRMSIQRRSLLQTDISANLEDSNNLKRRTRTRRPRSRRRNTLAGTDHKEIRDALIAGEEPCSSANNHETESTTIGAVSRSKSSDLLRSSNKKDSPDKKSHFNTLKQWGKNRYDRLMNKNSESKADKKDDIDDFNIYETVTMKRRRNVDKDRRSHERNPSISSSDKSSVNLPISSPLSSVMNIAVKLRESSAQRRQRRSGGNKDEPPHSSSGNWSASSESGRASIGSEFTTTTQPKSSTSTATSNNSLNQQAPNSANSKRRFNVNTSTSSSITSEGTLTPDIIHDLHEDGETSSVYSCDTEGYYTSFHMDSGLKTLKEEELPCTPLHSTSAFSSSSNNTILTAENEYELFGKGSTSTTTSSAGTVCTTLRASESNKSLNGCPAVPERKSSLSKFTNKDNSPEERDESSDKTGTVKRSPATNKASVIAMVHKQVNGDVSPDSGHNTSSSPIESVNSPNGVRSGSEFEFSESSDMEGPERIERIRVKTTINSSRIPSMCVITPPHSDDESVNSYSLNNFNKRNLTDKGSKNADRNKLDLNLKTGENEVNLLKSSDSDKENYNIQSRIITTNVNGTSKMQLINVNPQSGYATVETVDGENLDVNKNSKILRAPSPSGGSVTVNETPLGKSPPSQPIIKATLLPLNNMFGRIKTNLANLTRRDSKSPNRNTQVVSDELSDAGDYVTLADVKNNNEKVLPIPKEELVYANDVVRKSAKGPGEKIRDTEYVCLDELPCNEEQQNSGSTNDSLERTKRQGARVTLDAEGKVVYSSDSLRRRKGAHTTFEPGPFVKATSSPTQSPLPVHRIPKSVRPASNKDQNRPLSPQLGKLVIRAVAGMTSPTSEIVRMPPSTIVAPSVRPMSPKATGARGAYVHIQDTGRPPSPTQEQGKSHHPVQTRPPHTKISQDTNRMNIINSSRKIVKRSDSYRIANTAILSPAKMLNPDKIAIEDRIEKEIAADLWRERINYPPTVSPKLCGRHIYSQARAQEILLASPNRVIIPPDSGEHRARVLAASATDTEICRTMLAGSGFLLSILPCFDRVPSPSNYPGNPSFGNQASQPHTKEMYYKGTILDGNVDKRRYPENQYYFQQGGSMYQTLPSKRTQYFQADINPERSVTPDITRGLERNSKSIYNPYPRDHEQNLLHQKLGIPVKIPDVSNFMLPSQKVPLSSRTTDFYGEKPNSYFAHISPHKSVDTSHDSIRISPIDPRNSGSFHSSTPSSKTQDLKAAVNLESRLLSPKKSTMSNEELYAVIHKSKKKMNIHTEENRESPVSCDVKTPPPVKSPETGYIGDKSRSRLSWSPSKGEYVDFNADIDKLSPPNESRSRQSWACSDRKGACQTSRLDFKKLLLQKSNVLANNNTKKLSAVEQLKMSKQQLQKPCQQPFNILELSGSPRSLVNRKFTNNGQSSPRNNTPEKPKPAPKLMSPRSQWRFANPRTDVLSSTILEDCREDESPSNSMEKKKSSPAHPRNKTEVPTSPSAEPKTYSSISQRLQAQRARFFNSEKSDVQSSQKLLKNSQLQSQQTKDKCSVPPTLETAF</sequence>
<evidence type="ECO:0000313" key="3">
    <source>
        <dbReference type="Proteomes" id="UP000719412"/>
    </source>
</evidence>
<feature type="region of interest" description="Disordered" evidence="1">
    <location>
        <begin position="1365"/>
        <end position="1403"/>
    </location>
</feature>
<feature type="compositionally biased region" description="Polar residues" evidence="1">
    <location>
        <begin position="1497"/>
        <end position="1507"/>
    </location>
</feature>
<feature type="region of interest" description="Disordered" evidence="1">
    <location>
        <begin position="1051"/>
        <end position="1086"/>
    </location>
</feature>